<protein>
    <submittedName>
        <fullName evidence="2">Histidinol dehydrogenase</fullName>
    </submittedName>
</protein>
<dbReference type="RefSeq" id="WP_231820434.1">
    <property type="nucleotide sequence ID" value="NZ_CP082781.1"/>
</dbReference>
<evidence type="ECO:0000313" key="3">
    <source>
        <dbReference type="Proteomes" id="UP001199642"/>
    </source>
</evidence>
<keyword evidence="1" id="KW-1133">Transmembrane helix</keyword>
<dbReference type="EMBL" id="CP082781">
    <property type="protein sequence ID" value="UGS26900.1"/>
    <property type="molecule type" value="Genomic_DNA"/>
</dbReference>
<feature type="transmembrane region" description="Helical" evidence="1">
    <location>
        <begin position="62"/>
        <end position="79"/>
    </location>
</feature>
<keyword evidence="1" id="KW-0472">Membrane</keyword>
<organism evidence="2 3">
    <name type="scientific">Microbacterium resistens</name>
    <dbReference type="NCBI Taxonomy" id="156977"/>
    <lineage>
        <taxon>Bacteria</taxon>
        <taxon>Bacillati</taxon>
        <taxon>Actinomycetota</taxon>
        <taxon>Actinomycetes</taxon>
        <taxon>Micrococcales</taxon>
        <taxon>Microbacteriaceae</taxon>
        <taxon>Microbacterium</taxon>
    </lineage>
</organism>
<feature type="transmembrane region" description="Helical" evidence="1">
    <location>
        <begin position="12"/>
        <end position="31"/>
    </location>
</feature>
<sequence length="139" mass="14348">MPEKWISRVLSWAGVLVVGAVFGLATTIAHGSELGPIPIGMIIGPIACAALLVAVRALTRDRWAALAAGIGMLAAVLLISGRGPGGSVLVPDDLRGRIWGYLIAGLVLVIVAWPDLSRLPRAAVTRGPDAAGDRARDVD</sequence>
<keyword evidence="1" id="KW-0812">Transmembrane</keyword>
<feature type="transmembrane region" description="Helical" evidence="1">
    <location>
        <begin position="99"/>
        <end position="116"/>
    </location>
</feature>
<accession>A0ABY3RVA7</accession>
<evidence type="ECO:0000313" key="2">
    <source>
        <dbReference type="EMBL" id="UGS26900.1"/>
    </source>
</evidence>
<reference evidence="2 3" key="1">
    <citation type="submission" date="2023-01" db="EMBL/GenBank/DDBJ databases">
        <title>Characterization of estradiol degrading bacteria Microbacterium sp. MZT7 and reveal degrading genes through genome analysis.</title>
        <authorList>
            <person name="Hao P."/>
            <person name="Gao Y."/>
        </authorList>
    </citation>
    <scope>NUCLEOTIDE SEQUENCE [LARGE SCALE GENOMIC DNA]</scope>
    <source>
        <strain evidence="2 3">MZT7</strain>
    </source>
</reference>
<evidence type="ECO:0000256" key="1">
    <source>
        <dbReference type="SAM" id="Phobius"/>
    </source>
</evidence>
<name>A0ABY3RVA7_9MICO</name>
<gene>
    <name evidence="2" type="ORF">K8F61_01320</name>
</gene>
<keyword evidence="3" id="KW-1185">Reference proteome</keyword>
<feature type="transmembrane region" description="Helical" evidence="1">
    <location>
        <begin position="37"/>
        <end position="55"/>
    </location>
</feature>
<proteinExistence type="predicted"/>
<dbReference type="Proteomes" id="UP001199642">
    <property type="component" value="Chromosome"/>
</dbReference>